<dbReference type="PANTHER" id="PTHR30173">
    <property type="entry name" value="SIGMA 19 FACTOR"/>
    <property type="match status" value="1"/>
</dbReference>
<evidence type="ECO:0000313" key="5">
    <source>
        <dbReference type="Proteomes" id="UP000429785"/>
    </source>
</evidence>
<dbReference type="InterPro" id="IPR036388">
    <property type="entry name" value="WH-like_DNA-bd_sf"/>
</dbReference>
<dbReference type="SUPFAM" id="SSF54427">
    <property type="entry name" value="NTF2-like"/>
    <property type="match status" value="1"/>
</dbReference>
<dbReference type="GO" id="GO:0016987">
    <property type="term" value="F:sigma factor activity"/>
    <property type="evidence" value="ECO:0007669"/>
    <property type="project" value="InterPro"/>
</dbReference>
<evidence type="ECO:0000256" key="1">
    <source>
        <dbReference type="ARBA" id="ARBA00011344"/>
    </source>
</evidence>
<evidence type="ECO:0000313" key="4">
    <source>
        <dbReference type="EMBL" id="KAB7530206.1"/>
    </source>
</evidence>
<comment type="subunit">
    <text evidence="1">Interacts transiently with the RNA polymerase catalytic core formed by RpoA, RpoB, RpoC and RpoZ (2 alpha, 1 beta, 1 beta' and 1 omega subunit) to form the RNA polymerase holoenzyme that can initiate transcription.</text>
</comment>
<dbReference type="AlphaFoldDB" id="A0A6I1DXG2"/>
<comment type="caution">
    <text evidence="4">The sequence shown here is derived from an EMBL/GenBank/DDBJ whole genome shotgun (WGS) entry which is preliminary data.</text>
</comment>
<name>A0A6I1DXG2_9FLAO</name>
<feature type="domain" description="RNA polymerase sigma-70 region 2" evidence="2">
    <location>
        <begin position="59"/>
        <end position="120"/>
    </location>
</feature>
<accession>A0A6I1DXG2</accession>
<dbReference type="SUPFAM" id="SSF88946">
    <property type="entry name" value="Sigma2 domain of RNA polymerase sigma factors"/>
    <property type="match status" value="1"/>
</dbReference>
<dbReference type="GO" id="GO:0006352">
    <property type="term" value="P:DNA-templated transcription initiation"/>
    <property type="evidence" value="ECO:0007669"/>
    <property type="project" value="InterPro"/>
</dbReference>
<evidence type="ECO:0000259" key="2">
    <source>
        <dbReference type="Pfam" id="PF04542"/>
    </source>
</evidence>
<dbReference type="InterPro" id="IPR013249">
    <property type="entry name" value="RNA_pol_sigma70_r4_t2"/>
</dbReference>
<dbReference type="InterPro" id="IPR032710">
    <property type="entry name" value="NTF2-like_dom_sf"/>
</dbReference>
<dbReference type="SUPFAM" id="SSF88659">
    <property type="entry name" value="Sigma3 and sigma4 domains of RNA polymerase sigma factors"/>
    <property type="match status" value="1"/>
</dbReference>
<organism evidence="4 5">
    <name type="scientific">Flagellimonas olearia</name>
    <dbReference type="NCBI Taxonomy" id="552546"/>
    <lineage>
        <taxon>Bacteria</taxon>
        <taxon>Pseudomonadati</taxon>
        <taxon>Bacteroidota</taxon>
        <taxon>Flavobacteriia</taxon>
        <taxon>Flavobacteriales</taxon>
        <taxon>Flavobacteriaceae</taxon>
        <taxon>Flagellimonas</taxon>
    </lineage>
</organism>
<gene>
    <name evidence="4" type="ORF">F8C76_01475</name>
</gene>
<dbReference type="Gene3D" id="1.10.10.10">
    <property type="entry name" value="Winged helix-like DNA-binding domain superfamily/Winged helix DNA-binding domain"/>
    <property type="match status" value="1"/>
</dbReference>
<sequence length="351" mass="40799">MSIFFLMATVLLEIPFSKKVGQLGRTEIYPFNFVTFQLQLVTFRINQLSYSIKRFIMQESFYRSLLTYSYNIVGSLEDARDLVQDTMEKYIGLDKSTIQNERSYLIKSVINLSINFKKRSEKFSKYGIWLPEPIATEETDAHLIKRQVANYSLLVLFEELNPKERAVFMLKESFNYKHDEIAKVLDISVENSRKLYSRSKKHLAQTEIKKDLPPKNCMAPYIDALMEGDTDKLETLFADDIALMADGGHTVKVVTRITEGKERTAELMQYVYAMFLNGKECVFNYINHQPALWFKNNGKVISCMVFQFDNEKKFKNIYSIVDPDKLNSLYLRNEGFNGNKIDKLLSSLNPN</sequence>
<dbReference type="Proteomes" id="UP000429785">
    <property type="component" value="Unassembled WGS sequence"/>
</dbReference>
<dbReference type="Pfam" id="PF04542">
    <property type="entry name" value="Sigma70_r2"/>
    <property type="match status" value="1"/>
</dbReference>
<dbReference type="Pfam" id="PF08281">
    <property type="entry name" value="Sigma70_r4_2"/>
    <property type="match status" value="1"/>
</dbReference>
<dbReference type="InterPro" id="IPR013324">
    <property type="entry name" value="RNA_pol_sigma_r3/r4-like"/>
</dbReference>
<dbReference type="OrthoDB" id="3211555at2"/>
<dbReference type="NCBIfam" id="TIGR02937">
    <property type="entry name" value="sigma70-ECF"/>
    <property type="match status" value="1"/>
</dbReference>
<dbReference type="InterPro" id="IPR014284">
    <property type="entry name" value="RNA_pol_sigma-70_dom"/>
</dbReference>
<dbReference type="PANTHER" id="PTHR30173:SF36">
    <property type="entry name" value="ECF RNA POLYMERASE SIGMA FACTOR SIGJ"/>
    <property type="match status" value="1"/>
</dbReference>
<dbReference type="InterPro" id="IPR013325">
    <property type="entry name" value="RNA_pol_sigma_r2"/>
</dbReference>
<protein>
    <submittedName>
        <fullName evidence="4">Sigma-70 family RNA polymerase sigma factor</fullName>
    </submittedName>
</protein>
<dbReference type="GO" id="GO:0003677">
    <property type="term" value="F:DNA binding"/>
    <property type="evidence" value="ECO:0007669"/>
    <property type="project" value="InterPro"/>
</dbReference>
<dbReference type="InterPro" id="IPR052704">
    <property type="entry name" value="ECF_Sigma-70_Domain"/>
</dbReference>
<dbReference type="Gene3D" id="3.10.450.50">
    <property type="match status" value="1"/>
</dbReference>
<proteinExistence type="predicted"/>
<dbReference type="InterPro" id="IPR007627">
    <property type="entry name" value="RNA_pol_sigma70_r2"/>
</dbReference>
<evidence type="ECO:0000259" key="3">
    <source>
        <dbReference type="Pfam" id="PF08281"/>
    </source>
</evidence>
<dbReference type="EMBL" id="WELG01000001">
    <property type="protein sequence ID" value="KAB7530206.1"/>
    <property type="molecule type" value="Genomic_DNA"/>
</dbReference>
<reference evidence="4 5" key="1">
    <citation type="submission" date="2019-10" db="EMBL/GenBank/DDBJ databases">
        <title>Muricauda olearia CL-SS4 JCM15563 genome.</title>
        <authorList>
            <person name="Liu L."/>
        </authorList>
    </citation>
    <scope>NUCLEOTIDE SEQUENCE [LARGE SCALE GENOMIC DNA]</scope>
    <source>
        <strain evidence="4 5">CL-SS4</strain>
    </source>
</reference>
<feature type="domain" description="RNA polymerase sigma factor 70 region 4 type 2" evidence="3">
    <location>
        <begin position="153"/>
        <end position="203"/>
    </location>
</feature>